<name>A0A1E8FFA8_9ALTE</name>
<dbReference type="AlphaFoldDB" id="A0A1E8FFA8"/>
<evidence type="ECO:0000313" key="3">
    <source>
        <dbReference type="Proteomes" id="UP000176037"/>
    </source>
</evidence>
<dbReference type="GO" id="GO:0047444">
    <property type="term" value="F:N-acylneuraminate-9-phosphate synthase activity"/>
    <property type="evidence" value="ECO:0007669"/>
    <property type="project" value="TreeGrafter"/>
</dbReference>
<dbReference type="CDD" id="cd11615">
    <property type="entry name" value="SAF_NeuB_like"/>
    <property type="match status" value="1"/>
</dbReference>
<dbReference type="PANTHER" id="PTHR42966">
    <property type="entry name" value="N-ACETYLNEURAMINATE SYNTHASE"/>
    <property type="match status" value="1"/>
</dbReference>
<dbReference type="InterPro" id="IPR051690">
    <property type="entry name" value="PseI-like"/>
</dbReference>
<dbReference type="InterPro" id="IPR013132">
    <property type="entry name" value="PseI/NeuA/B-like_N"/>
</dbReference>
<dbReference type="SUPFAM" id="SSF51569">
    <property type="entry name" value="Aldolase"/>
    <property type="match status" value="1"/>
</dbReference>
<evidence type="ECO:0000313" key="2">
    <source>
        <dbReference type="EMBL" id="OFI34579.1"/>
    </source>
</evidence>
<organism evidence="2 3">
    <name type="scientific">Alteromonas lipolytica</name>
    <dbReference type="NCBI Taxonomy" id="1856405"/>
    <lineage>
        <taxon>Bacteria</taxon>
        <taxon>Pseudomonadati</taxon>
        <taxon>Pseudomonadota</taxon>
        <taxon>Gammaproteobacteria</taxon>
        <taxon>Alteromonadales</taxon>
        <taxon>Alteromonadaceae</taxon>
        <taxon>Alteromonas/Salinimonas group</taxon>
        <taxon>Alteromonas</taxon>
    </lineage>
</organism>
<dbReference type="RefSeq" id="WP_070175498.1">
    <property type="nucleotide sequence ID" value="NZ_BMJR01000001.1"/>
</dbReference>
<dbReference type="Pfam" id="PF03102">
    <property type="entry name" value="NeuB"/>
    <property type="match status" value="1"/>
</dbReference>
<dbReference type="InterPro" id="IPR057736">
    <property type="entry name" value="SAF_PseI/NeuA/NeuB"/>
</dbReference>
<accession>A0A1E8FFA8</accession>
<dbReference type="Proteomes" id="UP000176037">
    <property type="component" value="Unassembled WGS sequence"/>
</dbReference>
<protein>
    <submittedName>
        <fullName evidence="2">Pseudaminic acid synthase</fullName>
    </submittedName>
</protein>
<keyword evidence="3" id="KW-1185">Reference proteome</keyword>
<dbReference type="EMBL" id="MJIC01000010">
    <property type="protein sequence ID" value="OFI34579.1"/>
    <property type="molecule type" value="Genomic_DNA"/>
</dbReference>
<dbReference type="SUPFAM" id="SSF51269">
    <property type="entry name" value="AFP III-like domain"/>
    <property type="match status" value="1"/>
</dbReference>
<dbReference type="STRING" id="1856405.BFC17_13345"/>
<dbReference type="Gene3D" id="3.20.20.70">
    <property type="entry name" value="Aldolase class I"/>
    <property type="match status" value="1"/>
</dbReference>
<dbReference type="InterPro" id="IPR036732">
    <property type="entry name" value="AFP_Neu5c_C_sf"/>
</dbReference>
<dbReference type="InterPro" id="IPR006190">
    <property type="entry name" value="SAF_AFP_Neu5Ac"/>
</dbReference>
<comment type="caution">
    <text evidence="2">The sequence shown here is derived from an EMBL/GenBank/DDBJ whole genome shotgun (WGS) entry which is preliminary data.</text>
</comment>
<dbReference type="NCBIfam" id="TIGR03586">
    <property type="entry name" value="PseI"/>
    <property type="match status" value="1"/>
</dbReference>
<dbReference type="InterPro" id="IPR013974">
    <property type="entry name" value="SAF"/>
</dbReference>
<dbReference type="InterPro" id="IPR020030">
    <property type="entry name" value="Pseudaminic_synth_PseI"/>
</dbReference>
<sequence>MINQAGLTAPTIMIGGRAIGRHTQPFVIAELSGNHSQSLQTARAMVKAAAESGAHAIKLQTYTADSMTLDVTEKGFVIEETDSLWHGASLYSLYQKAATPYEWHAELFDYAKSLGMLAFSSPFDEAAVDFLDELDVPCFKIASFELTDIPLIRKAASKGKPLIMSTGMASLSEIELAVDTARRAGCDEIILLKCTSTYPAEPVNTNLMTIPHLRDAFGCEVGLSDHTGGIGAAVASVALGASVIEKHFVLDRNGGGVDAAFSLEPQELAALVTESERAWQALGQVRYGGSVAEDKAKQYRRSIYASQDIQPGEPLGRHNLKIVRPAFGLAPKHWDAVIDKKATGFIRKGTALSWEHVGQ</sequence>
<evidence type="ECO:0000259" key="1">
    <source>
        <dbReference type="PROSITE" id="PS50844"/>
    </source>
</evidence>
<dbReference type="PANTHER" id="PTHR42966:SF2">
    <property type="entry name" value="PSEUDAMINIC ACID SYNTHASE"/>
    <property type="match status" value="1"/>
</dbReference>
<proteinExistence type="predicted"/>
<dbReference type="Gene3D" id="3.90.1210.10">
    <property type="entry name" value="Antifreeze-like/N-acetylneuraminic acid synthase C-terminal domain"/>
    <property type="match status" value="1"/>
</dbReference>
<dbReference type="OrthoDB" id="9781701at2"/>
<dbReference type="GO" id="GO:0016051">
    <property type="term" value="P:carbohydrate biosynthetic process"/>
    <property type="evidence" value="ECO:0007669"/>
    <property type="project" value="InterPro"/>
</dbReference>
<dbReference type="Pfam" id="PF08666">
    <property type="entry name" value="SAF"/>
    <property type="match status" value="1"/>
</dbReference>
<dbReference type="SMART" id="SM00858">
    <property type="entry name" value="SAF"/>
    <property type="match status" value="1"/>
</dbReference>
<gene>
    <name evidence="2" type="ORF">BFC17_13345</name>
</gene>
<reference evidence="2 3" key="1">
    <citation type="submission" date="2016-09" db="EMBL/GenBank/DDBJ databases">
        <title>Alteromonas lipolytica, a new species isolated from sea water.</title>
        <authorList>
            <person name="Wu Y.-H."/>
            <person name="Cheng H."/>
            <person name="Xu X.-W."/>
        </authorList>
    </citation>
    <scope>NUCLEOTIDE SEQUENCE [LARGE SCALE GENOMIC DNA]</scope>
    <source>
        <strain evidence="2 3">JW12</strain>
    </source>
</reference>
<feature type="domain" description="AFP-like" evidence="1">
    <location>
        <begin position="302"/>
        <end position="359"/>
    </location>
</feature>
<dbReference type="PROSITE" id="PS50844">
    <property type="entry name" value="AFP_LIKE"/>
    <property type="match status" value="1"/>
</dbReference>
<dbReference type="InterPro" id="IPR013785">
    <property type="entry name" value="Aldolase_TIM"/>
</dbReference>